<protein>
    <submittedName>
        <fullName evidence="6">DNA annealing helicase and endonuclease ZRANB3</fullName>
    </submittedName>
</protein>
<reference evidence="6 7" key="1">
    <citation type="journal article" date="2018" name="PLoS Genet.">
        <title>Population sequencing reveals clonal diversity and ancestral inbreeding in the grapevine cultivar Chardonnay.</title>
        <authorList>
            <person name="Roach M.J."/>
            <person name="Johnson D.L."/>
            <person name="Bohlmann J."/>
            <person name="van Vuuren H.J."/>
            <person name="Jones S.J."/>
            <person name="Pretorius I.S."/>
            <person name="Schmidt S.A."/>
            <person name="Borneman A.R."/>
        </authorList>
    </citation>
    <scope>NUCLEOTIDE SEQUENCE [LARGE SCALE GENOMIC DNA]</scope>
    <source>
        <strain evidence="7">cv. Chardonnay</strain>
        <tissue evidence="6">Leaf</tissue>
    </source>
</reference>
<evidence type="ECO:0000256" key="3">
    <source>
        <dbReference type="ARBA" id="ARBA00022806"/>
    </source>
</evidence>
<dbReference type="EMBL" id="QGNW01001103">
    <property type="protein sequence ID" value="RVW55932.1"/>
    <property type="molecule type" value="Genomic_DNA"/>
</dbReference>
<dbReference type="AlphaFoldDB" id="A0A438F8D6"/>
<dbReference type="SUPFAM" id="SSF52540">
    <property type="entry name" value="P-loop containing nucleoside triphosphate hydrolases"/>
    <property type="match status" value="1"/>
</dbReference>
<dbReference type="InterPro" id="IPR000330">
    <property type="entry name" value="SNF2_N"/>
</dbReference>
<feature type="domain" description="SNF2 N-terminal" evidence="5">
    <location>
        <begin position="17"/>
        <end position="152"/>
    </location>
</feature>
<dbReference type="PANTHER" id="PTHR45766:SF3">
    <property type="entry name" value="DNA ANNEALING HELICASE AND ENDONUCLEASE ZRANB3"/>
    <property type="match status" value="1"/>
</dbReference>
<dbReference type="PANTHER" id="PTHR45766">
    <property type="entry name" value="DNA ANNEALING HELICASE AND ENDONUCLEASE ZRANB3 FAMILY MEMBER"/>
    <property type="match status" value="1"/>
</dbReference>
<organism evidence="6 7">
    <name type="scientific">Vitis vinifera</name>
    <name type="common">Grape</name>
    <dbReference type="NCBI Taxonomy" id="29760"/>
    <lineage>
        <taxon>Eukaryota</taxon>
        <taxon>Viridiplantae</taxon>
        <taxon>Streptophyta</taxon>
        <taxon>Embryophyta</taxon>
        <taxon>Tracheophyta</taxon>
        <taxon>Spermatophyta</taxon>
        <taxon>Magnoliopsida</taxon>
        <taxon>eudicotyledons</taxon>
        <taxon>Gunneridae</taxon>
        <taxon>Pentapetalae</taxon>
        <taxon>rosids</taxon>
        <taxon>Vitales</taxon>
        <taxon>Vitaceae</taxon>
        <taxon>Viteae</taxon>
        <taxon>Vitis</taxon>
    </lineage>
</organism>
<evidence type="ECO:0000256" key="1">
    <source>
        <dbReference type="ARBA" id="ARBA00022741"/>
    </source>
</evidence>
<keyword evidence="4" id="KW-0067">ATP-binding</keyword>
<accession>A0A438F8D6</accession>
<keyword evidence="2" id="KW-0378">Hydrolase</keyword>
<evidence type="ECO:0000256" key="2">
    <source>
        <dbReference type="ARBA" id="ARBA00022801"/>
    </source>
</evidence>
<keyword evidence="6" id="KW-0255">Endonuclease</keyword>
<keyword evidence="3 6" id="KW-0347">Helicase</keyword>
<dbReference type="InterPro" id="IPR038718">
    <property type="entry name" value="SNF2-like_sf"/>
</dbReference>
<sequence length="343" mass="39184">MSPRVTFFFSRKKGRWKCHALPSQYTILLSGTPALSRPIELFKQLEALYPDVYRNVHEYGNRYCKGGVFGMYQGASNHEELHNLMKATVLIRRLKKMYSQPLLKFVAFVTDSQVFLDLDEKDMKQINALFRELEVVKSKIKASKSKEEAESLKFSEKNLINKIYTDSAQAKIPAVLDYLGTVVEDIISFHDSARYVFAQCVLKGKGFAGSILAFWDKKSFECLGIEVYRLWEGVCAWGWGCIRGLWNELWGINRGLNVAMFPAENSSWLAPAIRGFLEFMKQLELLEILFSGEALTSCGGQNGLSMSRLDHFLSPGDWEDHFLKHGSVYSAQKSMLDHFFYPS</sequence>
<dbReference type="Proteomes" id="UP000288805">
    <property type="component" value="Unassembled WGS sequence"/>
</dbReference>
<dbReference type="GO" id="GO:0004386">
    <property type="term" value="F:helicase activity"/>
    <property type="evidence" value="ECO:0007669"/>
    <property type="project" value="UniProtKB-KW"/>
</dbReference>
<keyword evidence="1" id="KW-0547">Nucleotide-binding</keyword>
<evidence type="ECO:0000256" key="4">
    <source>
        <dbReference type="ARBA" id="ARBA00022840"/>
    </source>
</evidence>
<evidence type="ECO:0000313" key="7">
    <source>
        <dbReference type="Proteomes" id="UP000288805"/>
    </source>
</evidence>
<keyword evidence="6" id="KW-0540">Nuclease</keyword>
<gene>
    <name evidence="6" type="primary">Zranb3_0</name>
    <name evidence="6" type="ORF">CK203_078762</name>
</gene>
<proteinExistence type="predicted"/>
<dbReference type="GO" id="GO:0004519">
    <property type="term" value="F:endonuclease activity"/>
    <property type="evidence" value="ECO:0007669"/>
    <property type="project" value="UniProtKB-KW"/>
</dbReference>
<dbReference type="Gene3D" id="3.40.50.10810">
    <property type="entry name" value="Tandem AAA-ATPase domain"/>
    <property type="match status" value="1"/>
</dbReference>
<dbReference type="GO" id="GO:0016787">
    <property type="term" value="F:hydrolase activity"/>
    <property type="evidence" value="ECO:0007669"/>
    <property type="project" value="UniProtKB-KW"/>
</dbReference>
<dbReference type="Pfam" id="PF00176">
    <property type="entry name" value="SNF2-rel_dom"/>
    <property type="match status" value="1"/>
</dbReference>
<comment type="caution">
    <text evidence="6">The sequence shown here is derived from an EMBL/GenBank/DDBJ whole genome shotgun (WGS) entry which is preliminary data.</text>
</comment>
<name>A0A438F8D6_VITVI</name>
<dbReference type="GO" id="GO:0005524">
    <property type="term" value="F:ATP binding"/>
    <property type="evidence" value="ECO:0007669"/>
    <property type="project" value="UniProtKB-KW"/>
</dbReference>
<dbReference type="InterPro" id="IPR027417">
    <property type="entry name" value="P-loop_NTPase"/>
</dbReference>
<evidence type="ECO:0000259" key="5">
    <source>
        <dbReference type="Pfam" id="PF00176"/>
    </source>
</evidence>
<evidence type="ECO:0000313" key="6">
    <source>
        <dbReference type="EMBL" id="RVW55932.1"/>
    </source>
</evidence>